<evidence type="ECO:0000313" key="5">
    <source>
        <dbReference type="Proteomes" id="UP000186168"/>
    </source>
</evidence>
<keyword evidence="1" id="KW-0596">Phosphopantetheine</keyword>
<evidence type="ECO:0000256" key="2">
    <source>
        <dbReference type="ARBA" id="ARBA00022553"/>
    </source>
</evidence>
<evidence type="ECO:0000259" key="3">
    <source>
        <dbReference type="PROSITE" id="PS50075"/>
    </source>
</evidence>
<accession>A0A1R1ST58</accession>
<organism evidence="4 5">
    <name type="scientific">Streptomyces sparsogenes DSM 40356</name>
    <dbReference type="NCBI Taxonomy" id="1331668"/>
    <lineage>
        <taxon>Bacteria</taxon>
        <taxon>Bacillati</taxon>
        <taxon>Actinomycetota</taxon>
        <taxon>Actinomycetes</taxon>
        <taxon>Kitasatosporales</taxon>
        <taxon>Streptomycetaceae</taxon>
        <taxon>Streptomyces</taxon>
    </lineage>
</organism>
<evidence type="ECO:0000313" key="4">
    <source>
        <dbReference type="EMBL" id="OMI41239.1"/>
    </source>
</evidence>
<dbReference type="SUPFAM" id="SSF47336">
    <property type="entry name" value="ACP-like"/>
    <property type="match status" value="1"/>
</dbReference>
<dbReference type="Gene3D" id="1.10.1200.10">
    <property type="entry name" value="ACP-like"/>
    <property type="match status" value="1"/>
</dbReference>
<dbReference type="Proteomes" id="UP000186168">
    <property type="component" value="Unassembled WGS sequence"/>
</dbReference>
<dbReference type="STRING" id="67365.GCA_001704635_00911"/>
<sequence>MSSQFTYQELAALMKKCAGLTVDPAQLEGSPTMTFTEFGLDSLGLLAIVGELENHYGTPIEPGAESCKTPSDFIDVINASITAGA</sequence>
<keyword evidence="5" id="KW-1185">Reference proteome</keyword>
<evidence type="ECO:0000256" key="1">
    <source>
        <dbReference type="ARBA" id="ARBA00022450"/>
    </source>
</evidence>
<dbReference type="InterPro" id="IPR036736">
    <property type="entry name" value="ACP-like_sf"/>
</dbReference>
<dbReference type="InterPro" id="IPR009081">
    <property type="entry name" value="PP-bd_ACP"/>
</dbReference>
<dbReference type="GeneID" id="96746050"/>
<protein>
    <submittedName>
        <fullName evidence="4">Acyl carrier protein</fullName>
    </submittedName>
</protein>
<feature type="domain" description="Carrier" evidence="3">
    <location>
        <begin position="4"/>
        <end position="85"/>
    </location>
</feature>
<dbReference type="Pfam" id="PF00550">
    <property type="entry name" value="PP-binding"/>
    <property type="match status" value="1"/>
</dbReference>
<comment type="caution">
    <text evidence="4">The sequence shown here is derived from an EMBL/GenBank/DDBJ whole genome shotgun (WGS) entry which is preliminary data.</text>
</comment>
<dbReference type="PROSITE" id="PS50075">
    <property type="entry name" value="CARRIER"/>
    <property type="match status" value="1"/>
</dbReference>
<dbReference type="AlphaFoldDB" id="A0A1R1ST58"/>
<dbReference type="InterPro" id="IPR006162">
    <property type="entry name" value="Ppantetheine_attach_site"/>
</dbReference>
<dbReference type="PROSITE" id="PS00012">
    <property type="entry name" value="PHOSPHOPANTETHEINE"/>
    <property type="match status" value="1"/>
</dbReference>
<keyword evidence="2" id="KW-0597">Phosphoprotein</keyword>
<gene>
    <name evidence="4" type="ORF">SPAR_01911</name>
</gene>
<dbReference type="EMBL" id="ASQP01000030">
    <property type="protein sequence ID" value="OMI41239.1"/>
    <property type="molecule type" value="Genomic_DNA"/>
</dbReference>
<reference evidence="4 5" key="1">
    <citation type="submission" date="2013-05" db="EMBL/GenBank/DDBJ databases">
        <title>Genome sequence of Streptomyces sparsogenes DSM 40356.</title>
        <authorList>
            <person name="Coyne S."/>
            <person name="Seebeck F.P."/>
        </authorList>
    </citation>
    <scope>NUCLEOTIDE SEQUENCE [LARGE SCALE GENOMIC DNA]</scope>
    <source>
        <strain evidence="4 5">DSM 40356</strain>
    </source>
</reference>
<proteinExistence type="predicted"/>
<dbReference type="RefSeq" id="WP_065965815.1">
    <property type="nucleotide sequence ID" value="NZ_ASQP01000030.1"/>
</dbReference>
<name>A0A1R1ST58_9ACTN</name>